<feature type="transmembrane region" description="Helical" evidence="1">
    <location>
        <begin position="21"/>
        <end position="46"/>
    </location>
</feature>
<dbReference type="AlphaFoldDB" id="A0A8T2RZY4"/>
<reference evidence="3 4" key="1">
    <citation type="submission" date="2021-08" db="EMBL/GenBank/DDBJ databases">
        <title>WGS assembly of Ceratopteris richardii.</title>
        <authorList>
            <person name="Marchant D.B."/>
            <person name="Chen G."/>
            <person name="Jenkins J."/>
            <person name="Shu S."/>
            <person name="Leebens-Mack J."/>
            <person name="Grimwood J."/>
            <person name="Schmutz J."/>
            <person name="Soltis P."/>
            <person name="Soltis D."/>
            <person name="Chen Z.-H."/>
        </authorList>
    </citation>
    <scope>NUCLEOTIDE SEQUENCE [LARGE SCALE GENOMIC DNA]</scope>
    <source>
        <strain evidence="3">Whitten #5841</strain>
        <tissue evidence="3">Leaf</tissue>
    </source>
</reference>
<dbReference type="OMA" id="LMGKINW"/>
<dbReference type="InterPro" id="IPR058545">
    <property type="entry name" value="Beta-prop_EMC1_1st"/>
</dbReference>
<dbReference type="SUPFAM" id="SSF50998">
    <property type="entry name" value="Quinoprotein alcohol dehydrogenase-like"/>
    <property type="match status" value="1"/>
</dbReference>
<evidence type="ECO:0000256" key="1">
    <source>
        <dbReference type="SAM" id="Phobius"/>
    </source>
</evidence>
<dbReference type="OrthoDB" id="28092at2759"/>
<gene>
    <name evidence="3" type="ORF">KP509_23G054700</name>
</gene>
<keyword evidence="1" id="KW-0812">Transmembrane</keyword>
<dbReference type="PROSITE" id="PS51257">
    <property type="entry name" value="PROKAR_LIPOPROTEIN"/>
    <property type="match status" value="1"/>
</dbReference>
<comment type="caution">
    <text evidence="3">The sequence shown here is derived from an EMBL/GenBank/DDBJ whole genome shotgun (WGS) entry which is preliminary data.</text>
</comment>
<protein>
    <recommendedName>
        <fullName evidence="2">EMC1 first beta-propeller domain-containing protein</fullName>
    </recommendedName>
</protein>
<dbReference type="PANTHER" id="PTHR21573:SF0">
    <property type="entry name" value="ER MEMBRANE PROTEIN COMPLEX SUBUNIT 1"/>
    <property type="match status" value="1"/>
</dbReference>
<dbReference type="Pfam" id="PF25293">
    <property type="entry name" value="Beta-prop_EMC1_N"/>
    <property type="match status" value="1"/>
</dbReference>
<dbReference type="EMBL" id="CM035428">
    <property type="protein sequence ID" value="KAH7302060.1"/>
    <property type="molecule type" value="Genomic_DNA"/>
</dbReference>
<evidence type="ECO:0000259" key="2">
    <source>
        <dbReference type="Pfam" id="PF25293"/>
    </source>
</evidence>
<dbReference type="Proteomes" id="UP000825935">
    <property type="component" value="Chromosome 23"/>
</dbReference>
<keyword evidence="4" id="KW-1185">Reference proteome</keyword>
<accession>A0A8T2RZY4</accession>
<evidence type="ECO:0000313" key="4">
    <source>
        <dbReference type="Proteomes" id="UP000825935"/>
    </source>
</evidence>
<dbReference type="GO" id="GO:0072546">
    <property type="term" value="C:EMC complex"/>
    <property type="evidence" value="ECO:0007669"/>
    <property type="project" value="InterPro"/>
</dbReference>
<feature type="transmembrane region" description="Helical" evidence="1">
    <location>
        <begin position="992"/>
        <end position="1011"/>
    </location>
</feature>
<dbReference type="PANTHER" id="PTHR21573">
    <property type="entry name" value="ER MEMBRANE PROTEIN COMPLEX SUBUNIT 1"/>
    <property type="match status" value="1"/>
</dbReference>
<keyword evidence="1" id="KW-1133">Transmembrane helix</keyword>
<proteinExistence type="predicted"/>
<feature type="domain" description="EMC1 first beta-propeller" evidence="2">
    <location>
        <begin position="64"/>
        <end position="450"/>
    </location>
</feature>
<name>A0A8T2RZY4_CERRI</name>
<dbReference type="InterPro" id="IPR026895">
    <property type="entry name" value="EMC1"/>
</dbReference>
<organism evidence="3 4">
    <name type="scientific">Ceratopteris richardii</name>
    <name type="common">Triangle waterfern</name>
    <dbReference type="NCBI Taxonomy" id="49495"/>
    <lineage>
        <taxon>Eukaryota</taxon>
        <taxon>Viridiplantae</taxon>
        <taxon>Streptophyta</taxon>
        <taxon>Embryophyta</taxon>
        <taxon>Tracheophyta</taxon>
        <taxon>Polypodiopsida</taxon>
        <taxon>Polypodiidae</taxon>
        <taxon>Polypodiales</taxon>
        <taxon>Pteridineae</taxon>
        <taxon>Pteridaceae</taxon>
        <taxon>Parkerioideae</taxon>
        <taxon>Ceratopteris</taxon>
    </lineage>
</organism>
<dbReference type="InterPro" id="IPR015943">
    <property type="entry name" value="WD40/YVTN_repeat-like_dom_sf"/>
</dbReference>
<dbReference type="GO" id="GO:0034975">
    <property type="term" value="P:protein folding in endoplasmic reticulum"/>
    <property type="evidence" value="ECO:0007669"/>
    <property type="project" value="TreeGrafter"/>
</dbReference>
<sequence>MHESQRSHDLSRLNQLPIFSTILLSLGMACPLLLVPWSLLLFYVIIMSHSLIASREHHGSSWHWHHKYVGRVKHAAYHTFPMGRKILLVATEKNILASLDIRNGRIVWRRVLEADDKINGLGTSENYVVTLSGLGTLRAWNFMDGELIWETRFPRFSFPPTLDVKPIEIHHLKAKIITVLEGPRLYGVSDRDGQIIWRTNHDIASNNGTFSLKKVFTGEDMNSLFGVGFIGTSGFCVWKIYLLTGRLVMNEAGKIDADICTDEILVTRHTVVALDCEGKIIFTGHIGPVKIFHIHRTPVRNIIPDAFGKARLLKSGLEGIFVLRFIDQIVFIKICNNDHDLEIVEIFELPAAISNGLELPGNKASTLLIQHVGLADDCKIAARFITAGGEEYETFSHILDLDCDRGLVQQVHLSGYVRRNKSWGFQALLVMEDDSMMFLQNNKLVWSRDEGLAEIAAVVAEDLPSTKKLEVKELTSTSSHWLKGLMTVLKGSAGSSIEQDKRGRFKLERDPDGIRKLLLVLTSEGKLFAFHSCTGKIVWSLLIPSFRKSSRRSKATVLKLLPCHYSSELKETTNPMVLVIGNFGSKACSSGILSWVDSYRGIELHSTRIPLSIVDTISSEIRMPEPVHVHILLDVKKNIHVFPACLQNTKALEYQNSSLIFPVNDMHKVVKSGYTSNASLDGLHDAENPSSIRFPVIDMDKNIISGYTFDASSEVLHDAEIPYSLTFKSKKVWEVDFLKSERILATSRINEVAISNSDLYGPMNNVMTIVATLHRPVPDVSASVSSGESTVTIYLMDTMTGKLLYQIQHLNAQGPVHMVQDGDWFAYCFLESRTLKCKYSSLKILETDCEGFKNASITMNADAARHLKRCTEMIKLDTLIDVPSLRTLGIVKGITERDRWLFFGAHDGQIQLFKLNHLKHMSKRDNISKHRSSLGVPVQEFNLTKDGVEGLQNVVFIPSLRRFESLVFAYGVDIFLLRANLNPTKSHFLKEYSLYLVLAMLTIIIIKLLFVKIVRKSPKRKS</sequence>
<evidence type="ECO:0000313" key="3">
    <source>
        <dbReference type="EMBL" id="KAH7302060.1"/>
    </source>
</evidence>
<dbReference type="InterPro" id="IPR011047">
    <property type="entry name" value="Quinoprotein_ADH-like_sf"/>
</dbReference>
<dbReference type="Gene3D" id="2.130.10.10">
    <property type="entry name" value="YVTN repeat-like/Quinoprotein amine dehydrogenase"/>
    <property type="match status" value="1"/>
</dbReference>
<keyword evidence="1" id="KW-0472">Membrane</keyword>